<accession>A0A9N9UEY7</accession>
<name>A0A9N9UEY7_9HYPO</name>
<reference evidence="2" key="1">
    <citation type="submission" date="2019-06" db="EMBL/GenBank/DDBJ databases">
        <authorList>
            <person name="Broberg M."/>
        </authorList>
    </citation>
    <scope>NUCLEOTIDE SEQUENCE [LARGE SCALE GENOMIC DNA]</scope>
</reference>
<dbReference type="OrthoDB" id="10457583at2759"/>
<reference evidence="1 2" key="2">
    <citation type="submission" date="2021-10" db="EMBL/GenBank/DDBJ databases">
        <authorList>
            <person name="Piombo E."/>
        </authorList>
    </citation>
    <scope>NUCLEOTIDE SEQUENCE [LARGE SCALE GENOMIC DNA]</scope>
</reference>
<organism evidence="1 2">
    <name type="scientific">Clonostachys byssicola</name>
    <dbReference type="NCBI Taxonomy" id="160290"/>
    <lineage>
        <taxon>Eukaryota</taxon>
        <taxon>Fungi</taxon>
        <taxon>Dikarya</taxon>
        <taxon>Ascomycota</taxon>
        <taxon>Pezizomycotina</taxon>
        <taxon>Sordariomycetes</taxon>
        <taxon>Hypocreomycetidae</taxon>
        <taxon>Hypocreales</taxon>
        <taxon>Bionectriaceae</taxon>
        <taxon>Clonostachys</taxon>
    </lineage>
</organism>
<dbReference type="EMBL" id="CABFNO020001443">
    <property type="protein sequence ID" value="CAG9987957.1"/>
    <property type="molecule type" value="Genomic_DNA"/>
</dbReference>
<evidence type="ECO:0000313" key="2">
    <source>
        <dbReference type="Proteomes" id="UP000754883"/>
    </source>
</evidence>
<keyword evidence="2" id="KW-1185">Reference proteome</keyword>
<dbReference type="Proteomes" id="UP000754883">
    <property type="component" value="Unassembled WGS sequence"/>
</dbReference>
<gene>
    <name evidence="1" type="ORF">CBYS24578_00010600</name>
</gene>
<dbReference type="AlphaFoldDB" id="A0A9N9UEY7"/>
<comment type="caution">
    <text evidence="1">The sequence shown here is derived from an EMBL/GenBank/DDBJ whole genome shotgun (WGS) entry which is preliminary data.</text>
</comment>
<proteinExistence type="predicted"/>
<sequence length="108" mass="11876">MVKLLETSINSNFDTVEIKFRNADSASMEIRISAILAKPIYILNGTQWYSDDAYHLRNLNAFVCDDGSPVLGSSPSGIEKNFHIILQDDIDVPSISFLATLLDAGLSI</sequence>
<protein>
    <submittedName>
        <fullName evidence="1">Uncharacterized protein</fullName>
    </submittedName>
</protein>
<evidence type="ECO:0000313" key="1">
    <source>
        <dbReference type="EMBL" id="CAG9987957.1"/>
    </source>
</evidence>